<dbReference type="Gene3D" id="3.40.30.10">
    <property type="entry name" value="Glutaredoxin"/>
    <property type="match status" value="1"/>
</dbReference>
<dbReference type="SUPFAM" id="SSF52833">
    <property type="entry name" value="Thioredoxin-like"/>
    <property type="match status" value="1"/>
</dbReference>
<evidence type="ECO:0008006" key="2">
    <source>
        <dbReference type="Google" id="ProtNLM"/>
    </source>
</evidence>
<organism evidence="1">
    <name type="scientific">marine sediment metagenome</name>
    <dbReference type="NCBI Taxonomy" id="412755"/>
    <lineage>
        <taxon>unclassified sequences</taxon>
        <taxon>metagenomes</taxon>
        <taxon>ecological metagenomes</taxon>
    </lineage>
</organism>
<dbReference type="InterPro" id="IPR036249">
    <property type="entry name" value="Thioredoxin-like_sf"/>
</dbReference>
<dbReference type="EMBL" id="BARS01002031">
    <property type="protein sequence ID" value="GAF80045.1"/>
    <property type="molecule type" value="Genomic_DNA"/>
</dbReference>
<comment type="caution">
    <text evidence="1">The sequence shown here is derived from an EMBL/GenBank/DDBJ whole genome shotgun (WGS) entry which is preliminary data.</text>
</comment>
<gene>
    <name evidence="1" type="ORF">S01H1_03769</name>
</gene>
<name>X0TVA0_9ZZZZ</name>
<evidence type="ECO:0000313" key="1">
    <source>
        <dbReference type="EMBL" id="GAF80045.1"/>
    </source>
</evidence>
<accession>X0TVA0</accession>
<protein>
    <recommendedName>
        <fullName evidence="2">Thiol reductase thioredoxin</fullName>
    </recommendedName>
</protein>
<sequence>MPDLPDYHDKRADFFKAHFAKALNYQDYLATGEPVHQQRWNQHHQAIQLTSQQQELIKNFTRKLNILFMSGIWCGDCVRQGPLIQHIAQ</sequence>
<dbReference type="Pfam" id="PF14595">
    <property type="entry name" value="Thioredoxin_9"/>
    <property type="match status" value="1"/>
</dbReference>
<feature type="non-terminal residue" evidence="1">
    <location>
        <position position="89"/>
    </location>
</feature>
<proteinExistence type="predicted"/>
<dbReference type="AlphaFoldDB" id="X0TVA0"/>
<reference evidence="1" key="1">
    <citation type="journal article" date="2014" name="Front. Microbiol.">
        <title>High frequency of phylogenetically diverse reductive dehalogenase-homologous genes in deep subseafloor sedimentary metagenomes.</title>
        <authorList>
            <person name="Kawai M."/>
            <person name="Futagami T."/>
            <person name="Toyoda A."/>
            <person name="Takaki Y."/>
            <person name="Nishi S."/>
            <person name="Hori S."/>
            <person name="Arai W."/>
            <person name="Tsubouchi T."/>
            <person name="Morono Y."/>
            <person name="Uchiyama I."/>
            <person name="Ito T."/>
            <person name="Fujiyama A."/>
            <person name="Inagaki F."/>
            <person name="Takami H."/>
        </authorList>
    </citation>
    <scope>NUCLEOTIDE SEQUENCE</scope>
    <source>
        <strain evidence="1">Expedition CK06-06</strain>
    </source>
</reference>